<dbReference type="Proteomes" id="UP000050794">
    <property type="component" value="Unassembled WGS sequence"/>
</dbReference>
<evidence type="ECO:0000256" key="1">
    <source>
        <dbReference type="ARBA" id="ARBA00022737"/>
    </source>
</evidence>
<dbReference type="EMBL" id="UYWY01006174">
    <property type="protein sequence ID" value="VDM29780.1"/>
    <property type="molecule type" value="Genomic_DNA"/>
</dbReference>
<evidence type="ECO:0000313" key="5">
    <source>
        <dbReference type="Proteomes" id="UP000050794"/>
    </source>
</evidence>
<dbReference type="WBParaSite" id="TCNE_0000406301-mRNA-1">
    <property type="protein sequence ID" value="TCNE_0000406301-mRNA-1"/>
    <property type="gene ID" value="TCNE_0000406301"/>
</dbReference>
<protein>
    <submittedName>
        <fullName evidence="6">Col_cuticle_N domain-containing protein</fullName>
    </submittedName>
</protein>
<feature type="compositionally biased region" description="Polar residues" evidence="2">
    <location>
        <begin position="69"/>
        <end position="84"/>
    </location>
</feature>
<evidence type="ECO:0000313" key="6">
    <source>
        <dbReference type="WBParaSite" id="TCNE_0000406301-mRNA-1"/>
    </source>
</evidence>
<reference evidence="6" key="1">
    <citation type="submission" date="2016-06" db="UniProtKB">
        <authorList>
            <consortium name="WormBaseParasite"/>
        </authorList>
    </citation>
    <scope>IDENTIFICATION</scope>
</reference>
<dbReference type="SMART" id="SM01088">
    <property type="entry name" value="Col_cuticle_N"/>
    <property type="match status" value="1"/>
</dbReference>
<evidence type="ECO:0000259" key="3">
    <source>
        <dbReference type="SMART" id="SM01088"/>
    </source>
</evidence>
<feature type="region of interest" description="Disordered" evidence="2">
    <location>
        <begin position="63"/>
        <end position="94"/>
    </location>
</feature>
<name>A0A183U6E3_TOXCA</name>
<sequence>MSMKTMAIVAATLGIGTILSLLLAVSHIVSEIRSIDNELIIEMDSFKVKSSDLWKNMIAMGAKDRQRRQSYYQSAAPEPSQSYTEAHPPSQPPPASYGILAEPTGWLTHLQFFCSVLGCFRNESSRMYLFSFVESKNDTAYARKFHNF</sequence>
<dbReference type="Pfam" id="PF01484">
    <property type="entry name" value="Col_cuticle_N"/>
    <property type="match status" value="1"/>
</dbReference>
<evidence type="ECO:0000313" key="4">
    <source>
        <dbReference type="EMBL" id="VDM29780.1"/>
    </source>
</evidence>
<accession>A0A183U6E3</accession>
<feature type="domain" description="Nematode cuticle collagen N-terminal" evidence="3">
    <location>
        <begin position="5"/>
        <end position="57"/>
    </location>
</feature>
<proteinExistence type="predicted"/>
<dbReference type="GO" id="GO:0042302">
    <property type="term" value="F:structural constituent of cuticle"/>
    <property type="evidence" value="ECO:0007669"/>
    <property type="project" value="InterPro"/>
</dbReference>
<keyword evidence="1" id="KW-0677">Repeat</keyword>
<dbReference type="AlphaFoldDB" id="A0A183U6E3"/>
<dbReference type="InterPro" id="IPR002486">
    <property type="entry name" value="Col_cuticle_N"/>
</dbReference>
<reference evidence="4 5" key="2">
    <citation type="submission" date="2018-11" db="EMBL/GenBank/DDBJ databases">
        <authorList>
            <consortium name="Pathogen Informatics"/>
        </authorList>
    </citation>
    <scope>NUCLEOTIDE SEQUENCE [LARGE SCALE GENOMIC DNA]</scope>
</reference>
<organism evidence="5 6">
    <name type="scientific">Toxocara canis</name>
    <name type="common">Canine roundworm</name>
    <dbReference type="NCBI Taxonomy" id="6265"/>
    <lineage>
        <taxon>Eukaryota</taxon>
        <taxon>Metazoa</taxon>
        <taxon>Ecdysozoa</taxon>
        <taxon>Nematoda</taxon>
        <taxon>Chromadorea</taxon>
        <taxon>Rhabditida</taxon>
        <taxon>Spirurina</taxon>
        <taxon>Ascaridomorpha</taxon>
        <taxon>Ascaridoidea</taxon>
        <taxon>Toxocaridae</taxon>
        <taxon>Toxocara</taxon>
    </lineage>
</organism>
<evidence type="ECO:0000256" key="2">
    <source>
        <dbReference type="SAM" id="MobiDB-lite"/>
    </source>
</evidence>
<gene>
    <name evidence="4" type="ORF">TCNE_LOCUS4063</name>
</gene>
<keyword evidence="5" id="KW-1185">Reference proteome</keyword>